<dbReference type="Proteomes" id="UP001231189">
    <property type="component" value="Unassembled WGS sequence"/>
</dbReference>
<dbReference type="AlphaFoldDB" id="A0AAD8VY29"/>
<dbReference type="GO" id="GO:0003676">
    <property type="term" value="F:nucleic acid binding"/>
    <property type="evidence" value="ECO:0007669"/>
    <property type="project" value="InterPro"/>
</dbReference>
<keyword evidence="1" id="KW-0863">Zinc-finger</keyword>
<feature type="compositionally biased region" description="Low complexity" evidence="2">
    <location>
        <begin position="290"/>
        <end position="300"/>
    </location>
</feature>
<evidence type="ECO:0000259" key="3">
    <source>
        <dbReference type="PROSITE" id="PS50158"/>
    </source>
</evidence>
<dbReference type="PANTHER" id="PTHR31286">
    <property type="entry name" value="GLYCINE-RICH CELL WALL STRUCTURAL PROTEIN 1.8-LIKE"/>
    <property type="match status" value="1"/>
</dbReference>
<dbReference type="InterPro" id="IPR040256">
    <property type="entry name" value="At4g02000-like"/>
</dbReference>
<feature type="region of interest" description="Disordered" evidence="2">
    <location>
        <begin position="282"/>
        <end position="324"/>
    </location>
</feature>
<name>A0AAD8VY29_LOLMU</name>
<feature type="region of interest" description="Disordered" evidence="2">
    <location>
        <begin position="499"/>
        <end position="530"/>
    </location>
</feature>
<comment type="caution">
    <text evidence="4">The sequence shown here is derived from an EMBL/GenBank/DDBJ whole genome shotgun (WGS) entry which is preliminary data.</text>
</comment>
<reference evidence="4" key="1">
    <citation type="submission" date="2023-07" db="EMBL/GenBank/DDBJ databases">
        <title>A chromosome-level genome assembly of Lolium multiflorum.</title>
        <authorList>
            <person name="Chen Y."/>
            <person name="Copetti D."/>
            <person name="Kolliker R."/>
            <person name="Studer B."/>
        </authorList>
    </citation>
    <scope>NUCLEOTIDE SEQUENCE</scope>
    <source>
        <strain evidence="4">02402/16</strain>
        <tissue evidence="4">Leaf</tissue>
    </source>
</reference>
<keyword evidence="5" id="KW-1185">Reference proteome</keyword>
<feature type="compositionally biased region" description="Polar residues" evidence="2">
    <location>
        <begin position="308"/>
        <end position="320"/>
    </location>
</feature>
<keyword evidence="1" id="KW-0862">Zinc</keyword>
<dbReference type="PANTHER" id="PTHR31286:SF180">
    <property type="entry name" value="OS10G0362600 PROTEIN"/>
    <property type="match status" value="1"/>
</dbReference>
<dbReference type="InterPro" id="IPR025836">
    <property type="entry name" value="Zn_knuckle_CX2CX4HX4C"/>
</dbReference>
<evidence type="ECO:0000313" key="4">
    <source>
        <dbReference type="EMBL" id="KAK1621033.1"/>
    </source>
</evidence>
<dbReference type="GO" id="GO:0008270">
    <property type="term" value="F:zinc ion binding"/>
    <property type="evidence" value="ECO:0007669"/>
    <property type="project" value="UniProtKB-KW"/>
</dbReference>
<dbReference type="Pfam" id="PF14392">
    <property type="entry name" value="zf-CCHC_4"/>
    <property type="match status" value="1"/>
</dbReference>
<dbReference type="PROSITE" id="PS50158">
    <property type="entry name" value="ZF_CCHC"/>
    <property type="match status" value="1"/>
</dbReference>
<dbReference type="EMBL" id="JAUUTY010000006">
    <property type="protein sequence ID" value="KAK1621033.1"/>
    <property type="molecule type" value="Genomic_DNA"/>
</dbReference>
<proteinExistence type="predicted"/>
<evidence type="ECO:0000313" key="5">
    <source>
        <dbReference type="Proteomes" id="UP001231189"/>
    </source>
</evidence>
<gene>
    <name evidence="4" type="ORF">QYE76_026550</name>
</gene>
<keyword evidence="1" id="KW-0479">Metal-binding</keyword>
<organism evidence="4 5">
    <name type="scientific">Lolium multiflorum</name>
    <name type="common">Italian ryegrass</name>
    <name type="synonym">Lolium perenne subsp. multiflorum</name>
    <dbReference type="NCBI Taxonomy" id="4521"/>
    <lineage>
        <taxon>Eukaryota</taxon>
        <taxon>Viridiplantae</taxon>
        <taxon>Streptophyta</taxon>
        <taxon>Embryophyta</taxon>
        <taxon>Tracheophyta</taxon>
        <taxon>Spermatophyta</taxon>
        <taxon>Magnoliopsida</taxon>
        <taxon>Liliopsida</taxon>
        <taxon>Poales</taxon>
        <taxon>Poaceae</taxon>
        <taxon>BOP clade</taxon>
        <taxon>Pooideae</taxon>
        <taxon>Poodae</taxon>
        <taxon>Poeae</taxon>
        <taxon>Poeae Chloroplast Group 2 (Poeae type)</taxon>
        <taxon>Loliodinae</taxon>
        <taxon>Loliinae</taxon>
        <taxon>Lolium</taxon>
    </lineage>
</organism>
<dbReference type="InterPro" id="IPR001878">
    <property type="entry name" value="Znf_CCHC"/>
</dbReference>
<evidence type="ECO:0000256" key="1">
    <source>
        <dbReference type="PROSITE-ProRule" id="PRU00047"/>
    </source>
</evidence>
<feature type="domain" description="CCHC-type" evidence="3">
    <location>
        <begin position="200"/>
        <end position="215"/>
    </location>
</feature>
<dbReference type="InterPro" id="IPR025558">
    <property type="entry name" value="DUF4283"/>
</dbReference>
<accession>A0AAD8VY29</accession>
<dbReference type="Pfam" id="PF14111">
    <property type="entry name" value="DUF4283"/>
    <property type="match status" value="1"/>
</dbReference>
<evidence type="ECO:0000256" key="2">
    <source>
        <dbReference type="SAM" id="MobiDB-lite"/>
    </source>
</evidence>
<protein>
    <recommendedName>
        <fullName evidence="3">CCHC-type domain-containing protein</fullName>
    </recommendedName>
</protein>
<sequence length="542" mass="59632">MVAELGTEEEKKAIVISMAKARRVVRRRFLAVGIFLSMLTVTSKQLVDSMKKVWRIRGNVDTNPLPGKRFILEFSEEGDLNHVKRGGPWRYRDDAVIIEELKEGEDPMSVPFNKVPIWAQFRDIPFYLLSKELATDLGNKIGKLLFIDEYSRGDLFCKFIRARVELPINRELQRWTMLYDEFKGEDVAASVYYERLPNYCTSCGFIGHQARQCTRVAAPRRPMYVDLGVQAWDLMDPRRWDLPEVIGAGTEEHEEPEPEPRHQAIVKFVASGVERLTIKENKAIEGDAGTSTTPTATPTTEAKKPTTQENKASEATTSPPQRALAAKGGVVVNAAPTTTMAVATVATAATDPGIGKIAPAPITYKRGSWKRIQREEEEVQSKTQNMRATQSSVLGATRVRRDVEDAAEHEPPTKKYTMFVPSLEESLGADVLRELREQENNVKGKGVVTVGRCVSEGSSESLFIGLGDNDSQHVKAVEVGTEGSSAVDGKMRDSNTTEEVAAEPEQQDEAHAVGEDAGLEATGQGAAGKLSGAKVGAWQAQC</sequence>